<reference evidence="1" key="1">
    <citation type="journal article" date="2014" name="Front. Microbiol.">
        <title>High frequency of phylogenetically diverse reductive dehalogenase-homologous genes in deep subseafloor sedimentary metagenomes.</title>
        <authorList>
            <person name="Kawai M."/>
            <person name="Futagami T."/>
            <person name="Toyoda A."/>
            <person name="Takaki Y."/>
            <person name="Nishi S."/>
            <person name="Hori S."/>
            <person name="Arai W."/>
            <person name="Tsubouchi T."/>
            <person name="Morono Y."/>
            <person name="Uchiyama I."/>
            <person name="Ito T."/>
            <person name="Fujiyama A."/>
            <person name="Inagaki F."/>
            <person name="Takami H."/>
        </authorList>
    </citation>
    <scope>NUCLEOTIDE SEQUENCE</scope>
    <source>
        <strain evidence="1">Expedition CK06-06</strain>
    </source>
</reference>
<dbReference type="EMBL" id="BARU01035449">
    <property type="protein sequence ID" value="GAH80731.1"/>
    <property type="molecule type" value="Genomic_DNA"/>
</dbReference>
<organism evidence="1">
    <name type="scientific">marine sediment metagenome</name>
    <dbReference type="NCBI Taxonomy" id="412755"/>
    <lineage>
        <taxon>unclassified sequences</taxon>
        <taxon>metagenomes</taxon>
        <taxon>ecological metagenomes</taxon>
    </lineage>
</organism>
<name>X1IE87_9ZZZZ</name>
<gene>
    <name evidence="1" type="ORF">S03H2_55493</name>
</gene>
<dbReference type="AlphaFoldDB" id="X1IE87"/>
<comment type="caution">
    <text evidence="1">The sequence shown here is derived from an EMBL/GenBank/DDBJ whole genome shotgun (WGS) entry which is preliminary data.</text>
</comment>
<proteinExistence type="predicted"/>
<sequence length="51" mass="6034">CEQWANLGRVRRLARWWFTGSQIINKGEYGALFEWIASFETHTERTMEAEG</sequence>
<accession>X1IE87</accession>
<feature type="non-terminal residue" evidence="1">
    <location>
        <position position="1"/>
    </location>
</feature>
<protein>
    <submittedName>
        <fullName evidence="1">Uncharacterized protein</fullName>
    </submittedName>
</protein>
<evidence type="ECO:0000313" key="1">
    <source>
        <dbReference type="EMBL" id="GAH80731.1"/>
    </source>
</evidence>